<dbReference type="EMBL" id="UYRT01078721">
    <property type="protein sequence ID" value="VDN19090.1"/>
    <property type="molecule type" value="Genomic_DNA"/>
</dbReference>
<evidence type="ECO:0000313" key="4">
    <source>
        <dbReference type="WBParaSite" id="GPUH_0001168601-mRNA-1"/>
    </source>
</evidence>
<protein>
    <submittedName>
        <fullName evidence="2 4">Uncharacterized protein</fullName>
    </submittedName>
</protein>
<dbReference type="AlphaFoldDB" id="A0A183DSI1"/>
<name>A0A183DSI1_9BILA</name>
<keyword evidence="3" id="KW-1185">Reference proteome</keyword>
<sequence length="131" mass="14609">MRRLVPSSAPQDGASLSSKEDPTLPPEGPLLLPCGYLPRKEVSPLSAEEVSPLLLVDSCSAVFFMRNTLERTIVVILHSKEKSHKMHDYASFVAIDMKVFLMDVVGDTTVQKVRVCCIYRLSMLLLQSDSW</sequence>
<dbReference type="Proteomes" id="UP000271098">
    <property type="component" value="Unassembled WGS sequence"/>
</dbReference>
<accession>A0A183DSI1</accession>
<reference evidence="4" key="1">
    <citation type="submission" date="2016-06" db="UniProtKB">
        <authorList>
            <consortium name="WormBaseParasite"/>
        </authorList>
    </citation>
    <scope>IDENTIFICATION</scope>
</reference>
<gene>
    <name evidence="2" type="ORF">GPUH_LOCUS11672</name>
</gene>
<reference evidence="2 3" key="2">
    <citation type="submission" date="2018-11" db="EMBL/GenBank/DDBJ databases">
        <authorList>
            <consortium name="Pathogen Informatics"/>
        </authorList>
    </citation>
    <scope>NUCLEOTIDE SEQUENCE [LARGE SCALE GENOMIC DNA]</scope>
</reference>
<proteinExistence type="predicted"/>
<evidence type="ECO:0000313" key="3">
    <source>
        <dbReference type="Proteomes" id="UP000271098"/>
    </source>
</evidence>
<feature type="region of interest" description="Disordered" evidence="1">
    <location>
        <begin position="1"/>
        <end position="29"/>
    </location>
</feature>
<feature type="compositionally biased region" description="Polar residues" evidence="1">
    <location>
        <begin position="8"/>
        <end position="17"/>
    </location>
</feature>
<dbReference type="WBParaSite" id="GPUH_0001168601-mRNA-1">
    <property type="protein sequence ID" value="GPUH_0001168601-mRNA-1"/>
    <property type="gene ID" value="GPUH_0001168601"/>
</dbReference>
<evidence type="ECO:0000313" key="2">
    <source>
        <dbReference type="EMBL" id="VDN19090.1"/>
    </source>
</evidence>
<evidence type="ECO:0000256" key="1">
    <source>
        <dbReference type="SAM" id="MobiDB-lite"/>
    </source>
</evidence>
<organism evidence="4">
    <name type="scientific">Gongylonema pulchrum</name>
    <dbReference type="NCBI Taxonomy" id="637853"/>
    <lineage>
        <taxon>Eukaryota</taxon>
        <taxon>Metazoa</taxon>
        <taxon>Ecdysozoa</taxon>
        <taxon>Nematoda</taxon>
        <taxon>Chromadorea</taxon>
        <taxon>Rhabditida</taxon>
        <taxon>Spirurina</taxon>
        <taxon>Spiruromorpha</taxon>
        <taxon>Spiruroidea</taxon>
        <taxon>Gongylonematidae</taxon>
        <taxon>Gongylonema</taxon>
    </lineage>
</organism>